<dbReference type="SUPFAM" id="SSF48452">
    <property type="entry name" value="TPR-like"/>
    <property type="match status" value="1"/>
</dbReference>
<keyword evidence="3" id="KW-1185">Reference proteome</keyword>
<dbReference type="InterPro" id="IPR011990">
    <property type="entry name" value="TPR-like_helical_dom_sf"/>
</dbReference>
<dbReference type="InterPro" id="IPR024983">
    <property type="entry name" value="CHAT_dom"/>
</dbReference>
<reference evidence="2 3" key="1">
    <citation type="journal article" date="2021" name="Nat. Commun.">
        <title>Genetic determinants of endophytism in the Arabidopsis root mycobiome.</title>
        <authorList>
            <person name="Mesny F."/>
            <person name="Miyauchi S."/>
            <person name="Thiergart T."/>
            <person name="Pickel B."/>
            <person name="Atanasova L."/>
            <person name="Karlsson M."/>
            <person name="Huettel B."/>
            <person name="Barry K.W."/>
            <person name="Haridas S."/>
            <person name="Chen C."/>
            <person name="Bauer D."/>
            <person name="Andreopoulos W."/>
            <person name="Pangilinan J."/>
            <person name="LaButti K."/>
            <person name="Riley R."/>
            <person name="Lipzen A."/>
            <person name="Clum A."/>
            <person name="Drula E."/>
            <person name="Henrissat B."/>
            <person name="Kohler A."/>
            <person name="Grigoriev I.V."/>
            <person name="Martin F.M."/>
            <person name="Hacquard S."/>
        </authorList>
    </citation>
    <scope>NUCLEOTIDE SEQUENCE [LARGE SCALE GENOMIC DNA]</scope>
    <source>
        <strain evidence="2 3">MPI-CAGE-CH-0241</strain>
    </source>
</reference>
<comment type="caution">
    <text evidence="2">The sequence shown here is derived from an EMBL/GenBank/DDBJ whole genome shotgun (WGS) entry which is preliminary data.</text>
</comment>
<feature type="domain" description="CHAT" evidence="1">
    <location>
        <begin position="244"/>
        <end position="475"/>
    </location>
</feature>
<organism evidence="2 3">
    <name type="scientific">Thelonectria olida</name>
    <dbReference type="NCBI Taxonomy" id="1576542"/>
    <lineage>
        <taxon>Eukaryota</taxon>
        <taxon>Fungi</taxon>
        <taxon>Dikarya</taxon>
        <taxon>Ascomycota</taxon>
        <taxon>Pezizomycotina</taxon>
        <taxon>Sordariomycetes</taxon>
        <taxon>Hypocreomycetidae</taxon>
        <taxon>Hypocreales</taxon>
        <taxon>Nectriaceae</taxon>
        <taxon>Thelonectria</taxon>
    </lineage>
</organism>
<name>A0A9P8VS25_9HYPO</name>
<dbReference type="Gene3D" id="1.25.40.10">
    <property type="entry name" value="Tetratricopeptide repeat domain"/>
    <property type="match status" value="1"/>
</dbReference>
<protein>
    <submittedName>
        <fullName evidence="2">CHAT domain-containing protein</fullName>
    </submittedName>
</protein>
<sequence length="475" mass="52730">METSQWPMAIAQYIDRAAWLNNLGVRLGDRYSRTGAMADLEEAIRVAREAVKATPEDHPDRAGRLNNLGGRLSDRYSRTRAIADLEGAKQCFNVALNHRESPINIRITAGLPAIELLETGRGVLASSLQDLRTDLSTLQKQYPELSRSFVELRDQLDAPTSQGTLMPLLLKEIHSQSGFERFLLSASEAEMREAAVQGPIVILNVSSHRCDALIVEKSAIRVLELPCLSRQDIHDRARDVQSLETLGWLWDAVVSPVLDALGFNKPPSGDSWPHVWWIPTGPLVRFPLHAAGHHLERSSNTSLDRVVSSYSPSIKTIIHSRQQCGQETAAELSKNVVLIAMQDTPEQKRLQYTRKETSAVQAVCESMELLYVQPQPYNKEVLSALETCRVFHFAGHGDANEENPLQSLLLLKDWKQDPLTVGCLLGTNLSSKSPFLAYLSACGTGQIRHERSIDESIHLTGAFQLAGFRHVVGTL</sequence>
<dbReference type="Pfam" id="PF12770">
    <property type="entry name" value="CHAT"/>
    <property type="match status" value="1"/>
</dbReference>
<dbReference type="EMBL" id="JAGPYM010000049">
    <property type="protein sequence ID" value="KAH6871883.1"/>
    <property type="molecule type" value="Genomic_DNA"/>
</dbReference>
<dbReference type="Proteomes" id="UP000777438">
    <property type="component" value="Unassembled WGS sequence"/>
</dbReference>
<dbReference type="Pfam" id="PF13374">
    <property type="entry name" value="TPR_10"/>
    <property type="match status" value="1"/>
</dbReference>
<evidence type="ECO:0000259" key="1">
    <source>
        <dbReference type="Pfam" id="PF12770"/>
    </source>
</evidence>
<proteinExistence type="predicted"/>
<evidence type="ECO:0000313" key="3">
    <source>
        <dbReference type="Proteomes" id="UP000777438"/>
    </source>
</evidence>
<gene>
    <name evidence="2" type="ORF">B0T10DRAFT_533376</name>
</gene>
<accession>A0A9P8VS25</accession>
<evidence type="ECO:0000313" key="2">
    <source>
        <dbReference type="EMBL" id="KAH6871883.1"/>
    </source>
</evidence>
<dbReference type="AlphaFoldDB" id="A0A9P8VS25"/>
<dbReference type="OrthoDB" id="9991317at2759"/>